<reference evidence="8" key="1">
    <citation type="submission" date="2020-05" db="EMBL/GenBank/DDBJ databases">
        <title>Mycena genomes resolve the evolution of fungal bioluminescence.</title>
        <authorList>
            <person name="Tsai I.J."/>
        </authorList>
    </citation>
    <scope>NUCLEOTIDE SEQUENCE</scope>
    <source>
        <strain evidence="8">CCC161011</strain>
    </source>
</reference>
<proteinExistence type="inferred from homology"/>
<keyword evidence="6" id="KW-0325">Glycoprotein</keyword>
<evidence type="ECO:0000256" key="4">
    <source>
        <dbReference type="ARBA" id="ARBA00022670"/>
    </source>
</evidence>
<dbReference type="PANTHER" id="PTHR11802:SF113">
    <property type="entry name" value="SERINE CARBOXYPEPTIDASE CTSA-4.1"/>
    <property type="match status" value="1"/>
</dbReference>
<keyword evidence="5" id="KW-0378">Hydrolase</keyword>
<dbReference type="GO" id="GO:0006508">
    <property type="term" value="P:proteolysis"/>
    <property type="evidence" value="ECO:0007669"/>
    <property type="project" value="UniProtKB-KW"/>
</dbReference>
<dbReference type="GO" id="GO:0000324">
    <property type="term" value="C:fungal-type vacuole"/>
    <property type="evidence" value="ECO:0007669"/>
    <property type="project" value="TreeGrafter"/>
</dbReference>
<protein>
    <recommendedName>
        <fullName evidence="2">carboxypeptidase C</fullName>
        <ecNumber evidence="2">3.4.16.5</ecNumber>
    </recommendedName>
</protein>
<dbReference type="GO" id="GO:0004185">
    <property type="term" value="F:serine-type carboxypeptidase activity"/>
    <property type="evidence" value="ECO:0007669"/>
    <property type="project" value="UniProtKB-EC"/>
</dbReference>
<dbReference type="InterPro" id="IPR029058">
    <property type="entry name" value="AB_hydrolase_fold"/>
</dbReference>
<evidence type="ECO:0000313" key="9">
    <source>
        <dbReference type="Proteomes" id="UP000620124"/>
    </source>
</evidence>
<dbReference type="PRINTS" id="PR00724">
    <property type="entry name" value="CRBOXYPTASEC"/>
</dbReference>
<dbReference type="EC" id="3.4.16.5" evidence="2"/>
<evidence type="ECO:0000256" key="6">
    <source>
        <dbReference type="ARBA" id="ARBA00023180"/>
    </source>
</evidence>
<evidence type="ECO:0000256" key="1">
    <source>
        <dbReference type="ARBA" id="ARBA00009431"/>
    </source>
</evidence>
<evidence type="ECO:0000256" key="5">
    <source>
        <dbReference type="ARBA" id="ARBA00022801"/>
    </source>
</evidence>
<dbReference type="PANTHER" id="PTHR11802">
    <property type="entry name" value="SERINE PROTEASE FAMILY S10 SERINE CARBOXYPEPTIDASE"/>
    <property type="match status" value="1"/>
</dbReference>
<comment type="caution">
    <text evidence="8">The sequence shown here is derived from an EMBL/GenBank/DDBJ whole genome shotgun (WGS) entry which is preliminary data.</text>
</comment>
<evidence type="ECO:0000256" key="3">
    <source>
        <dbReference type="ARBA" id="ARBA00022645"/>
    </source>
</evidence>
<keyword evidence="7" id="KW-0812">Transmembrane</keyword>
<gene>
    <name evidence="8" type="ORF">MVEN_02035400</name>
</gene>
<sequence length="501" mass="54433">MGRLQQRAAAKTLLPLLPPATKKSSRTSSALLTLAAIFLACLCAGFWFSASPSPSFTFYANITRPRGICRGVNGDASSYAGYVGIAGDAADSPRRSFFWFFEAEEDAPNAPIILTFGGGPGTTGMLRAFGSQGPCILTANGTVPNPDRITQRFNMLALDHPIGTGFSYGAIVNNSRDSALDVYDFLQKFFVLFPHLAKNQLIVSGGSYGGKFVPHIATVIQEKNALNAKAPTRSVGTVHINLESLIVSNPTSDPIAHYRWLLYYYCELHTVYDADTCASMYAKLPECLDLIAVSLQDTGFSDSANAARRAARGACSYIAWGGDTHGVMIEDVRKKCDNQDLACFPLFSWIERYMRDPTVLHALGIPSFVNYAALSDPVEEAFSATGDHMLPTHLMYEPLLANGIRVLHIIGAQDGNCAWPGVLSFLKLLNTSFQQDFLHAPDLPWPMSESDAATVRAVGAGAGNFTYVLIAGAGHFPQQDQPALVKDITERWISNRPWFSH</sequence>
<accession>A0A8H6XCK9</accession>
<keyword evidence="7" id="KW-0472">Membrane</keyword>
<dbReference type="SUPFAM" id="SSF53474">
    <property type="entry name" value="alpha/beta-Hydrolases"/>
    <property type="match status" value="1"/>
</dbReference>
<evidence type="ECO:0000256" key="7">
    <source>
        <dbReference type="SAM" id="Phobius"/>
    </source>
</evidence>
<dbReference type="InterPro" id="IPR001563">
    <property type="entry name" value="Peptidase_S10"/>
</dbReference>
<evidence type="ECO:0000313" key="8">
    <source>
        <dbReference type="EMBL" id="KAF7338107.1"/>
    </source>
</evidence>
<dbReference type="Proteomes" id="UP000620124">
    <property type="component" value="Unassembled WGS sequence"/>
</dbReference>
<feature type="transmembrane region" description="Helical" evidence="7">
    <location>
        <begin position="30"/>
        <end position="48"/>
    </location>
</feature>
<dbReference type="Gene3D" id="3.40.50.1820">
    <property type="entry name" value="alpha/beta hydrolase"/>
    <property type="match status" value="1"/>
</dbReference>
<dbReference type="Pfam" id="PF00450">
    <property type="entry name" value="Peptidase_S10"/>
    <property type="match status" value="1"/>
</dbReference>
<evidence type="ECO:0000256" key="2">
    <source>
        <dbReference type="ARBA" id="ARBA00012446"/>
    </source>
</evidence>
<keyword evidence="9" id="KW-1185">Reference proteome</keyword>
<keyword evidence="4" id="KW-0645">Protease</keyword>
<name>A0A8H6XCK9_9AGAR</name>
<dbReference type="Gene3D" id="1.10.287.410">
    <property type="match status" value="1"/>
</dbReference>
<organism evidence="8 9">
    <name type="scientific">Mycena venus</name>
    <dbReference type="NCBI Taxonomy" id="2733690"/>
    <lineage>
        <taxon>Eukaryota</taxon>
        <taxon>Fungi</taxon>
        <taxon>Dikarya</taxon>
        <taxon>Basidiomycota</taxon>
        <taxon>Agaricomycotina</taxon>
        <taxon>Agaricomycetes</taxon>
        <taxon>Agaricomycetidae</taxon>
        <taxon>Agaricales</taxon>
        <taxon>Marasmiineae</taxon>
        <taxon>Mycenaceae</taxon>
        <taxon>Mycena</taxon>
    </lineage>
</organism>
<keyword evidence="3" id="KW-0121">Carboxypeptidase</keyword>
<comment type="similarity">
    <text evidence="1">Belongs to the peptidase S10 family.</text>
</comment>
<dbReference type="EMBL" id="JACAZI010000021">
    <property type="protein sequence ID" value="KAF7338107.1"/>
    <property type="molecule type" value="Genomic_DNA"/>
</dbReference>
<keyword evidence="7" id="KW-1133">Transmembrane helix</keyword>
<dbReference type="AlphaFoldDB" id="A0A8H6XCK9"/>
<dbReference type="OrthoDB" id="443318at2759"/>